<feature type="region of interest" description="Disordered" evidence="2">
    <location>
        <begin position="165"/>
        <end position="199"/>
    </location>
</feature>
<feature type="domain" description="Rho-GAP" evidence="3">
    <location>
        <begin position="349"/>
        <end position="534"/>
    </location>
</feature>
<evidence type="ECO:0000313" key="5">
    <source>
        <dbReference type="Proteomes" id="UP001234581"/>
    </source>
</evidence>
<feature type="compositionally biased region" description="Low complexity" evidence="2">
    <location>
        <begin position="172"/>
        <end position="182"/>
    </location>
</feature>
<dbReference type="GO" id="GO:0007165">
    <property type="term" value="P:signal transduction"/>
    <property type="evidence" value="ECO:0007669"/>
    <property type="project" value="InterPro"/>
</dbReference>
<dbReference type="SMART" id="SM00324">
    <property type="entry name" value="RhoGAP"/>
    <property type="match status" value="1"/>
</dbReference>
<dbReference type="Gene3D" id="1.10.555.10">
    <property type="entry name" value="Rho GTPase activation protein"/>
    <property type="match status" value="1"/>
</dbReference>
<feature type="compositionally biased region" description="Polar residues" evidence="2">
    <location>
        <begin position="555"/>
        <end position="575"/>
    </location>
</feature>
<feature type="compositionally biased region" description="Basic and acidic residues" evidence="2">
    <location>
        <begin position="579"/>
        <end position="594"/>
    </location>
</feature>
<organism evidence="4 5">
    <name type="scientific">Lichtheimia ornata</name>
    <dbReference type="NCBI Taxonomy" id="688661"/>
    <lineage>
        <taxon>Eukaryota</taxon>
        <taxon>Fungi</taxon>
        <taxon>Fungi incertae sedis</taxon>
        <taxon>Mucoromycota</taxon>
        <taxon>Mucoromycotina</taxon>
        <taxon>Mucoromycetes</taxon>
        <taxon>Mucorales</taxon>
        <taxon>Lichtheimiaceae</taxon>
        <taxon>Lichtheimia</taxon>
    </lineage>
</organism>
<dbReference type="GO" id="GO:0005096">
    <property type="term" value="F:GTPase activator activity"/>
    <property type="evidence" value="ECO:0007669"/>
    <property type="project" value="UniProtKB-KW"/>
</dbReference>
<dbReference type="GeneID" id="83219507"/>
<evidence type="ECO:0000256" key="1">
    <source>
        <dbReference type="ARBA" id="ARBA00022468"/>
    </source>
</evidence>
<dbReference type="GO" id="GO:0005737">
    <property type="term" value="C:cytoplasm"/>
    <property type="evidence" value="ECO:0007669"/>
    <property type="project" value="TreeGrafter"/>
</dbReference>
<dbReference type="InterPro" id="IPR000198">
    <property type="entry name" value="RhoGAP_dom"/>
</dbReference>
<evidence type="ECO:0000256" key="2">
    <source>
        <dbReference type="SAM" id="MobiDB-lite"/>
    </source>
</evidence>
<proteinExistence type="predicted"/>
<sequence>MARPRGKSFTQQYHHHPQEEELPNLNAQVEYINNLLKWSIQDLDHLISVLRQRIAAEDAYANALDKIERLPRTPFFNEQTMYEAAVAQYEISLNRTVAGRRELLKAMKLQLQSLNTLRDYQEQRRKKIKSIMVDKNAKYMAARTGDFSKRQRQYLNKCTELDAAQHDEHQQAEQQALQQQQQEDSDHSSGGGSDVPHNKRTMAGFMALKTQLANVMSSTHDYGTKASRLKRDMLDADREYRRSVADLERLRKKQVDTANHAVKHVEVLFLDKSEICKSALYNILTVEQGIQANESSLVKAMFQTAAEMDGKKDMEFFKREYSKLKFDTPEPIMYDNHYHGRLKDMQFGVALDVYAKLHTTRRVPVLVERCIQAIEEMGGLEKEGLYRVSGRQSSIEQLKLEFERDENKAQIQSFDIFTIASVLKIYLRELEVPLFPLQMRFRAEYSAKDDATRLRELESRLQQLSDPHRYTLKAVVEHLAKVNSKARMNKMSMQNLEVIFTPAIFHDHNQAEVPGEWCSDKVLPDLIFNHERLFARVNDNKDEKTAVDNNDMAWQQQRQQSNISTDSTKPSTSLPVTVERSDSRGKRILARKDSLNALQRPLHQRQGSTRTTSSLRDTEPDTPEPSSPPISSRHRHQLSISDSLAKS</sequence>
<dbReference type="PROSITE" id="PS50238">
    <property type="entry name" value="RHOGAP"/>
    <property type="match status" value="1"/>
</dbReference>
<evidence type="ECO:0000313" key="4">
    <source>
        <dbReference type="EMBL" id="KAJ8652264.1"/>
    </source>
</evidence>
<dbReference type="InterPro" id="IPR008936">
    <property type="entry name" value="Rho_GTPase_activation_prot"/>
</dbReference>
<dbReference type="InterPro" id="IPR050729">
    <property type="entry name" value="Rho-GAP"/>
</dbReference>
<keyword evidence="5" id="KW-1185">Reference proteome</keyword>
<keyword evidence="1" id="KW-0343">GTPase activation</keyword>
<dbReference type="PANTHER" id="PTHR23176:SF134">
    <property type="entry name" value="RHO-TYPE GTPASE-ACTIVATING PROTEIN"/>
    <property type="match status" value="1"/>
</dbReference>
<evidence type="ECO:0000259" key="3">
    <source>
        <dbReference type="PROSITE" id="PS50238"/>
    </source>
</evidence>
<feature type="compositionally biased region" description="Polar residues" evidence="2">
    <location>
        <begin position="605"/>
        <end position="615"/>
    </location>
</feature>
<feature type="compositionally biased region" description="Polar residues" evidence="2">
    <location>
        <begin position="638"/>
        <end position="647"/>
    </location>
</feature>
<protein>
    <recommendedName>
        <fullName evidence="3">Rho-GAP domain-containing protein</fullName>
    </recommendedName>
</protein>
<feature type="region of interest" description="Disordered" evidence="2">
    <location>
        <begin position="555"/>
        <end position="647"/>
    </location>
</feature>
<gene>
    <name evidence="4" type="ORF">O0I10_012120</name>
</gene>
<dbReference type="CDD" id="cd00159">
    <property type="entry name" value="RhoGAP"/>
    <property type="match status" value="1"/>
</dbReference>
<name>A0AAD7XPV6_9FUNG</name>
<dbReference type="Proteomes" id="UP001234581">
    <property type="component" value="Unassembled WGS sequence"/>
</dbReference>
<dbReference type="RefSeq" id="XP_058337178.1">
    <property type="nucleotide sequence ID" value="XM_058492066.1"/>
</dbReference>
<dbReference type="Gene3D" id="1.20.1270.60">
    <property type="entry name" value="Arfaptin homology (AH) domain/BAR domain"/>
    <property type="match status" value="1"/>
</dbReference>
<accession>A0AAD7XPV6</accession>
<dbReference type="PANTHER" id="PTHR23176">
    <property type="entry name" value="RHO/RAC/CDC GTPASE-ACTIVATING PROTEIN"/>
    <property type="match status" value="1"/>
</dbReference>
<dbReference type="SUPFAM" id="SSF103657">
    <property type="entry name" value="BAR/IMD domain-like"/>
    <property type="match status" value="1"/>
</dbReference>
<dbReference type="InterPro" id="IPR027267">
    <property type="entry name" value="AH/BAR_dom_sf"/>
</dbReference>
<comment type="caution">
    <text evidence="4">The sequence shown here is derived from an EMBL/GenBank/DDBJ whole genome shotgun (WGS) entry which is preliminary data.</text>
</comment>
<dbReference type="SUPFAM" id="SSF48350">
    <property type="entry name" value="GTPase activation domain, GAP"/>
    <property type="match status" value="1"/>
</dbReference>
<reference evidence="4 5" key="1">
    <citation type="submission" date="2023-03" db="EMBL/GenBank/DDBJ databases">
        <title>Genome sequence of Lichtheimia ornata CBS 291.66.</title>
        <authorList>
            <person name="Mohabir J.T."/>
            <person name="Shea T.P."/>
            <person name="Kurbessoian T."/>
            <person name="Berby B."/>
            <person name="Fontaine J."/>
            <person name="Livny J."/>
            <person name="Gnirke A."/>
            <person name="Stajich J.E."/>
            <person name="Cuomo C.A."/>
        </authorList>
    </citation>
    <scope>NUCLEOTIDE SEQUENCE [LARGE SCALE GENOMIC DNA]</scope>
    <source>
        <strain evidence="4">CBS 291.66</strain>
    </source>
</reference>
<dbReference type="AlphaFoldDB" id="A0AAD7XPV6"/>
<dbReference type="EMBL" id="JARTCD010000112">
    <property type="protein sequence ID" value="KAJ8652264.1"/>
    <property type="molecule type" value="Genomic_DNA"/>
</dbReference>
<dbReference type="Pfam" id="PF00620">
    <property type="entry name" value="RhoGAP"/>
    <property type="match status" value="1"/>
</dbReference>